<comment type="caution">
    <text evidence="1">The sequence shown here is derived from an EMBL/GenBank/DDBJ whole genome shotgun (WGS) entry which is preliminary data.</text>
</comment>
<name>A0A556C5Q5_BREAU</name>
<protein>
    <submittedName>
        <fullName evidence="1">Uncharacterized protein</fullName>
    </submittedName>
</protein>
<dbReference type="OrthoDB" id="4805112at2"/>
<keyword evidence="2" id="KW-1185">Reference proteome</keyword>
<dbReference type="EMBL" id="VLTK01000015">
    <property type="protein sequence ID" value="TSI12646.1"/>
    <property type="molecule type" value="Genomic_DNA"/>
</dbReference>
<evidence type="ECO:0000313" key="2">
    <source>
        <dbReference type="Proteomes" id="UP000316406"/>
    </source>
</evidence>
<dbReference type="AlphaFoldDB" id="A0A556C5Q5"/>
<gene>
    <name evidence="1" type="ORF">FO013_19420</name>
</gene>
<accession>A0A556C5Q5</accession>
<dbReference type="Proteomes" id="UP000316406">
    <property type="component" value="Unassembled WGS sequence"/>
</dbReference>
<sequence length="72" mass="7916">MTTENNRPGIEVPEPDWSEQLIDDAMRLDAESLDEPELGADTIREADPGDIAEQTIGVEIDDEDGYDESAPI</sequence>
<dbReference type="RefSeq" id="WP_143924210.1">
    <property type="nucleotide sequence ID" value="NZ_VLTK01000015.1"/>
</dbReference>
<organism evidence="1 2">
    <name type="scientific">Brevibacterium aurantiacum</name>
    <dbReference type="NCBI Taxonomy" id="273384"/>
    <lineage>
        <taxon>Bacteria</taxon>
        <taxon>Bacillati</taxon>
        <taxon>Actinomycetota</taxon>
        <taxon>Actinomycetes</taxon>
        <taxon>Micrococcales</taxon>
        <taxon>Brevibacteriaceae</taxon>
        <taxon>Brevibacterium</taxon>
    </lineage>
</organism>
<proteinExistence type="predicted"/>
<reference evidence="1 2" key="1">
    <citation type="submission" date="2019-07" db="EMBL/GenBank/DDBJ databases">
        <title>Draft genome sequence of Brevibacterium aurantiacum XU54 isolated from Xinjiang China.</title>
        <authorList>
            <person name="Xu X."/>
        </authorList>
    </citation>
    <scope>NUCLEOTIDE SEQUENCE [LARGE SCALE GENOMIC DNA]</scope>
    <source>
        <strain evidence="1 2">XU54</strain>
    </source>
</reference>
<evidence type="ECO:0000313" key="1">
    <source>
        <dbReference type="EMBL" id="TSI12646.1"/>
    </source>
</evidence>